<feature type="binding site" evidence="13">
    <location>
        <position position="139"/>
    </location>
    <ligand>
        <name>Mg(2+)</name>
        <dbReference type="ChEBI" id="CHEBI:18420"/>
        <label>1</label>
    </ligand>
</feature>
<dbReference type="EC" id="3.1.21.10" evidence="13 14"/>
<keyword evidence="6 13" id="KW-0227">DNA damage</keyword>
<comment type="catalytic activity">
    <reaction evidence="12 13">
        <text>Endonucleolytic cleavage at a junction such as a reciprocal single-stranded crossover between two homologous DNA duplexes (Holliday junction).</text>
        <dbReference type="EC" id="3.1.21.10"/>
    </reaction>
</comment>
<dbReference type="InterPro" id="IPR012337">
    <property type="entry name" value="RNaseH-like_sf"/>
</dbReference>
<dbReference type="PRINTS" id="PR00696">
    <property type="entry name" value="RSOLVASERUVC"/>
</dbReference>
<dbReference type="AlphaFoldDB" id="A0A1F8GSF1"/>
<dbReference type="Gene3D" id="3.30.420.10">
    <property type="entry name" value="Ribonuclease H-like superfamily/Ribonuclease H"/>
    <property type="match status" value="1"/>
</dbReference>
<dbReference type="GO" id="GO:0048476">
    <property type="term" value="C:Holliday junction resolvase complex"/>
    <property type="evidence" value="ECO:0007669"/>
    <property type="project" value="UniProtKB-UniRule"/>
</dbReference>
<keyword evidence="11 13" id="KW-0234">DNA repair</keyword>
<feature type="active site" evidence="13">
    <location>
        <position position="66"/>
    </location>
</feature>
<keyword evidence="8 13" id="KW-0460">Magnesium</keyword>
<dbReference type="NCBIfam" id="TIGR00228">
    <property type="entry name" value="ruvC"/>
    <property type="match status" value="1"/>
</dbReference>
<evidence type="ECO:0000313" key="16">
    <source>
        <dbReference type="Proteomes" id="UP000178444"/>
    </source>
</evidence>
<dbReference type="InterPro" id="IPR036397">
    <property type="entry name" value="RNaseH_sf"/>
</dbReference>
<keyword evidence="7 13" id="KW-0378">Hydrolase</keyword>
<evidence type="ECO:0000256" key="9">
    <source>
        <dbReference type="ARBA" id="ARBA00023125"/>
    </source>
</evidence>
<comment type="function">
    <text evidence="13">The RuvA-RuvB-RuvC complex processes Holliday junction (HJ) DNA during genetic recombination and DNA repair. Endonuclease that resolves HJ intermediates. Cleaves cruciform DNA by making single-stranded nicks across the HJ at symmetrical positions within the homologous arms, yielding a 5'-phosphate and a 3'-hydroxyl group; requires a central core of homology in the junction. The consensus cleavage sequence is 5'-(A/T)TT(C/G)-3'. Cleavage occurs on the 3'-side of the TT dinucleotide at the point of strand exchange. HJ branch migration catalyzed by RuvA-RuvB allows RuvC to scan DNA until it finds its consensus sequence, where it cleaves and resolves the cruciform DNA.</text>
</comment>
<evidence type="ECO:0000256" key="11">
    <source>
        <dbReference type="ARBA" id="ARBA00023204"/>
    </source>
</evidence>
<dbReference type="CDD" id="cd16962">
    <property type="entry name" value="RuvC"/>
    <property type="match status" value="1"/>
</dbReference>
<evidence type="ECO:0000256" key="3">
    <source>
        <dbReference type="ARBA" id="ARBA00022722"/>
    </source>
</evidence>
<dbReference type="PANTHER" id="PTHR30194:SF3">
    <property type="entry name" value="CROSSOVER JUNCTION ENDODEOXYRIBONUCLEASE RUVC"/>
    <property type="match status" value="1"/>
</dbReference>
<evidence type="ECO:0000256" key="10">
    <source>
        <dbReference type="ARBA" id="ARBA00023172"/>
    </source>
</evidence>
<dbReference type="GO" id="GO:0005737">
    <property type="term" value="C:cytoplasm"/>
    <property type="evidence" value="ECO:0007669"/>
    <property type="project" value="UniProtKB-SubCell"/>
</dbReference>
<evidence type="ECO:0000256" key="2">
    <source>
        <dbReference type="ARBA" id="ARBA00022490"/>
    </source>
</evidence>
<comment type="caution">
    <text evidence="15">The sequence shown here is derived from an EMBL/GenBank/DDBJ whole genome shotgun (WGS) entry which is preliminary data.</text>
</comment>
<protein>
    <recommendedName>
        <fullName evidence="13 14">Crossover junction endodeoxyribonuclease RuvC</fullName>
        <ecNumber evidence="13 14">3.1.21.10</ecNumber>
    </recommendedName>
    <alternativeName>
        <fullName evidence="13">Holliday junction nuclease RuvC</fullName>
    </alternativeName>
    <alternativeName>
        <fullName evidence="13">Holliday junction resolvase RuvC</fullName>
    </alternativeName>
</protein>
<dbReference type="GO" id="GO:0008821">
    <property type="term" value="F:crossover junction DNA endonuclease activity"/>
    <property type="evidence" value="ECO:0007669"/>
    <property type="project" value="UniProtKB-UniRule"/>
</dbReference>
<keyword evidence="2 13" id="KW-0963">Cytoplasm</keyword>
<evidence type="ECO:0000256" key="12">
    <source>
        <dbReference type="ARBA" id="ARBA00029354"/>
    </source>
</evidence>
<dbReference type="PANTHER" id="PTHR30194">
    <property type="entry name" value="CROSSOVER JUNCTION ENDODEOXYRIBONUCLEASE RUVC"/>
    <property type="match status" value="1"/>
</dbReference>
<feature type="active site" evidence="13">
    <location>
        <position position="139"/>
    </location>
</feature>
<evidence type="ECO:0000256" key="1">
    <source>
        <dbReference type="ARBA" id="ARBA00009518"/>
    </source>
</evidence>
<gene>
    <name evidence="13" type="primary">ruvC</name>
    <name evidence="15" type="ORF">A2941_02080</name>
</gene>
<dbReference type="GO" id="GO:0006281">
    <property type="term" value="P:DNA repair"/>
    <property type="evidence" value="ECO:0007669"/>
    <property type="project" value="UniProtKB-UniRule"/>
</dbReference>
<comment type="subcellular location">
    <subcellularLocation>
        <location evidence="13">Cytoplasm</location>
    </subcellularLocation>
</comment>
<evidence type="ECO:0000313" key="15">
    <source>
        <dbReference type="EMBL" id="OGN28303.1"/>
    </source>
</evidence>
<dbReference type="GO" id="GO:0006310">
    <property type="term" value="P:DNA recombination"/>
    <property type="evidence" value="ECO:0007669"/>
    <property type="project" value="UniProtKB-UniRule"/>
</dbReference>
<evidence type="ECO:0000256" key="7">
    <source>
        <dbReference type="ARBA" id="ARBA00022801"/>
    </source>
</evidence>
<proteinExistence type="inferred from homology"/>
<dbReference type="NCBIfam" id="NF000711">
    <property type="entry name" value="PRK00039.2-1"/>
    <property type="match status" value="1"/>
</dbReference>
<evidence type="ECO:0000256" key="4">
    <source>
        <dbReference type="ARBA" id="ARBA00022723"/>
    </source>
</evidence>
<accession>A0A1F8GSF1</accession>
<keyword evidence="10 13" id="KW-0233">DNA recombination</keyword>
<evidence type="ECO:0000256" key="14">
    <source>
        <dbReference type="NCBIfam" id="TIGR00228"/>
    </source>
</evidence>
<feature type="binding site" evidence="13">
    <location>
        <position position="66"/>
    </location>
    <ligand>
        <name>Mg(2+)</name>
        <dbReference type="ChEBI" id="CHEBI:18420"/>
        <label>2</label>
    </ligand>
</feature>
<keyword evidence="4 13" id="KW-0479">Metal-binding</keyword>
<dbReference type="GO" id="GO:0003677">
    <property type="term" value="F:DNA binding"/>
    <property type="evidence" value="ECO:0007669"/>
    <property type="project" value="UniProtKB-KW"/>
</dbReference>
<dbReference type="EMBL" id="MGKO01000001">
    <property type="protein sequence ID" value="OGN28303.1"/>
    <property type="molecule type" value="Genomic_DNA"/>
</dbReference>
<dbReference type="Pfam" id="PF02075">
    <property type="entry name" value="RuvC"/>
    <property type="match status" value="1"/>
</dbReference>
<dbReference type="InterPro" id="IPR002176">
    <property type="entry name" value="X-over_junc_endoDNase_RuvC"/>
</dbReference>
<dbReference type="GO" id="GO:0000287">
    <property type="term" value="F:magnesium ion binding"/>
    <property type="evidence" value="ECO:0007669"/>
    <property type="project" value="UniProtKB-UniRule"/>
</dbReference>
<dbReference type="SUPFAM" id="SSF53098">
    <property type="entry name" value="Ribonuclease H-like"/>
    <property type="match status" value="1"/>
</dbReference>
<evidence type="ECO:0000256" key="8">
    <source>
        <dbReference type="ARBA" id="ARBA00022842"/>
    </source>
</evidence>
<comment type="similarity">
    <text evidence="1 13">Belongs to the RuvC family.</text>
</comment>
<reference evidence="15 16" key="1">
    <citation type="journal article" date="2016" name="Nat. Commun.">
        <title>Thousands of microbial genomes shed light on interconnected biogeochemical processes in an aquifer system.</title>
        <authorList>
            <person name="Anantharaman K."/>
            <person name="Brown C.T."/>
            <person name="Hug L.A."/>
            <person name="Sharon I."/>
            <person name="Castelle C.J."/>
            <person name="Probst A.J."/>
            <person name="Thomas B.C."/>
            <person name="Singh A."/>
            <person name="Wilkins M.J."/>
            <person name="Karaoz U."/>
            <person name="Brodie E.L."/>
            <person name="Williams K.H."/>
            <person name="Hubbard S.S."/>
            <person name="Banfield J.F."/>
        </authorList>
    </citation>
    <scope>NUCLEOTIDE SEQUENCE [LARGE SCALE GENOMIC DNA]</scope>
</reference>
<evidence type="ECO:0000256" key="6">
    <source>
        <dbReference type="ARBA" id="ARBA00022763"/>
    </source>
</evidence>
<dbReference type="FunFam" id="3.30.420.10:FF:000002">
    <property type="entry name" value="Crossover junction endodeoxyribonuclease RuvC"/>
    <property type="match status" value="1"/>
</dbReference>
<dbReference type="Proteomes" id="UP000178444">
    <property type="component" value="Unassembled WGS sequence"/>
</dbReference>
<evidence type="ECO:0000256" key="5">
    <source>
        <dbReference type="ARBA" id="ARBA00022759"/>
    </source>
</evidence>
<organism evidence="15 16">
    <name type="scientific">Candidatus Yanofskybacteria bacterium RIFCSPLOWO2_01_FULL_49_17</name>
    <dbReference type="NCBI Taxonomy" id="1802700"/>
    <lineage>
        <taxon>Bacteria</taxon>
        <taxon>Candidatus Yanofskyibacteriota</taxon>
    </lineage>
</organism>
<comment type="cofactor">
    <cofactor evidence="13">
        <name>Mg(2+)</name>
        <dbReference type="ChEBI" id="CHEBI:18420"/>
    </cofactor>
    <text evidence="13">Binds 2 Mg(2+) ion per subunit.</text>
</comment>
<dbReference type="HAMAP" id="MF_00034">
    <property type="entry name" value="RuvC"/>
    <property type="match status" value="1"/>
</dbReference>
<comment type="subunit">
    <text evidence="13">Homodimer which binds Holliday junction (HJ) DNA. The HJ becomes 2-fold symmetrical on binding to RuvC with unstacked arms; it has a different conformation from HJ DNA in complex with RuvA. In the full resolvosome a probable DNA-RuvA(4)-RuvB(12)-RuvC(2) complex forms which resolves the HJ.</text>
</comment>
<sequence length="156" mass="17574">MIVLGIDPGSTRIGYGVVRHEDSQLICLGWGTIENKNRDHLLDLRDTERELIKIIRKYKPDRAGVEKLFFAKNQKTAMAVSETRGVILLTLAKQSLPIQEFTPMEVKQMVSSYGKAEKSQVRRMVQFLLGVREPIRPDDAVDALAIAICCSHNIIP</sequence>
<feature type="active site" evidence="13">
    <location>
        <position position="7"/>
    </location>
</feature>
<feature type="binding site" evidence="13">
    <location>
        <position position="7"/>
    </location>
    <ligand>
        <name>Mg(2+)</name>
        <dbReference type="ChEBI" id="CHEBI:18420"/>
        <label>1</label>
    </ligand>
</feature>
<keyword evidence="9 13" id="KW-0238">DNA-binding</keyword>
<keyword evidence="5 13" id="KW-0255">Endonuclease</keyword>
<evidence type="ECO:0000256" key="13">
    <source>
        <dbReference type="HAMAP-Rule" id="MF_00034"/>
    </source>
</evidence>
<keyword evidence="3 13" id="KW-0540">Nuclease</keyword>
<name>A0A1F8GSF1_9BACT</name>